<evidence type="ECO:0000313" key="2">
    <source>
        <dbReference type="Proteomes" id="UP000007394"/>
    </source>
</evidence>
<dbReference type="AlphaFoldDB" id="I0AMG6"/>
<dbReference type="KEGG" id="ial:IALB_2470"/>
<sequence length="49" mass="5588">MNRNPEGMILLIDVVFIGLHKIRYLIISPPLGFWSVVDVHSCYNNFSPA</sequence>
<protein>
    <submittedName>
        <fullName evidence="1">Uncharacterized protein</fullName>
    </submittedName>
</protein>
<proteinExistence type="predicted"/>
<accession>I0AMG6</accession>
<gene>
    <name evidence="1" type="ordered locus">IALB_2470</name>
</gene>
<dbReference type="EMBL" id="CP003418">
    <property type="protein sequence ID" value="AFH50173.1"/>
    <property type="molecule type" value="Genomic_DNA"/>
</dbReference>
<dbReference type="Proteomes" id="UP000007394">
    <property type="component" value="Chromosome"/>
</dbReference>
<name>I0AMG6_IGNAJ</name>
<keyword evidence="2" id="KW-1185">Reference proteome</keyword>
<organism evidence="1 2">
    <name type="scientific">Ignavibacterium album (strain DSM 19864 / JCM 16511 / NBRC 101810 / Mat9-16)</name>
    <dbReference type="NCBI Taxonomy" id="945713"/>
    <lineage>
        <taxon>Bacteria</taxon>
        <taxon>Pseudomonadati</taxon>
        <taxon>Ignavibacteriota</taxon>
        <taxon>Ignavibacteria</taxon>
        <taxon>Ignavibacteriales</taxon>
        <taxon>Ignavibacteriaceae</taxon>
        <taxon>Ignavibacterium</taxon>
    </lineage>
</organism>
<dbReference type="HOGENOM" id="CLU_3136593_0_0_10"/>
<reference evidence="1 2" key="1">
    <citation type="journal article" date="2012" name="Front. Microbiol.">
        <title>Complete genome of Ignavibacterium album, a metabolically versatile, flagellated, facultative anaerobe from the phylum Chlorobi.</title>
        <authorList>
            <person name="Liu Z."/>
            <person name="Frigaard N.-U."/>
            <person name="Vogl K."/>
            <person name="Iino T."/>
            <person name="Ohkuma M."/>
            <person name="Overmann J."/>
            <person name="Bryant D.A."/>
        </authorList>
    </citation>
    <scope>NUCLEOTIDE SEQUENCE [LARGE SCALE GENOMIC DNA]</scope>
    <source>
        <strain evidence="2">DSM 19864 / JCM 16511 / NBRC 101810 / Mat9-16</strain>
    </source>
</reference>
<evidence type="ECO:0000313" key="1">
    <source>
        <dbReference type="EMBL" id="AFH50173.1"/>
    </source>
</evidence>